<accession>A0A543NN43</accession>
<dbReference type="Pfam" id="PF02517">
    <property type="entry name" value="Rce1-like"/>
    <property type="match status" value="1"/>
</dbReference>
<feature type="transmembrane region" description="Helical" evidence="1">
    <location>
        <begin position="246"/>
        <end position="267"/>
    </location>
</feature>
<proteinExistence type="predicted"/>
<evidence type="ECO:0000259" key="2">
    <source>
        <dbReference type="Pfam" id="PF02517"/>
    </source>
</evidence>
<dbReference type="PANTHER" id="PTHR39430:SF1">
    <property type="entry name" value="PROTEASE"/>
    <property type="match status" value="1"/>
</dbReference>
<keyword evidence="1" id="KW-0812">Transmembrane</keyword>
<reference evidence="3 4" key="1">
    <citation type="submission" date="2019-06" db="EMBL/GenBank/DDBJ databases">
        <title>Sequencing the genomes of 1000 actinobacteria strains.</title>
        <authorList>
            <person name="Klenk H.-P."/>
        </authorList>
    </citation>
    <scope>NUCLEOTIDE SEQUENCE [LARGE SCALE GENOMIC DNA]</scope>
    <source>
        <strain evidence="3 4">DSM 45015</strain>
    </source>
</reference>
<dbReference type="RefSeq" id="WP_246062317.1">
    <property type="nucleotide sequence ID" value="NZ_VFQC01000001.1"/>
</dbReference>
<comment type="caution">
    <text evidence="3">The sequence shown here is derived from an EMBL/GenBank/DDBJ whole genome shotgun (WGS) entry which is preliminary data.</text>
</comment>
<dbReference type="PANTHER" id="PTHR39430">
    <property type="entry name" value="MEMBRANE-ASSOCIATED PROTEASE-RELATED"/>
    <property type="match status" value="1"/>
</dbReference>
<feature type="transmembrane region" description="Helical" evidence="1">
    <location>
        <begin position="126"/>
        <end position="143"/>
    </location>
</feature>
<feature type="transmembrane region" description="Helical" evidence="1">
    <location>
        <begin position="50"/>
        <end position="67"/>
    </location>
</feature>
<organism evidence="3 4">
    <name type="scientific">Haloactinospora alba</name>
    <dbReference type="NCBI Taxonomy" id="405555"/>
    <lineage>
        <taxon>Bacteria</taxon>
        <taxon>Bacillati</taxon>
        <taxon>Actinomycetota</taxon>
        <taxon>Actinomycetes</taxon>
        <taxon>Streptosporangiales</taxon>
        <taxon>Nocardiopsidaceae</taxon>
        <taxon>Haloactinospora</taxon>
    </lineage>
</organism>
<dbReference type="GO" id="GO:0004175">
    <property type="term" value="F:endopeptidase activity"/>
    <property type="evidence" value="ECO:0007669"/>
    <property type="project" value="UniProtKB-ARBA"/>
</dbReference>
<dbReference type="Proteomes" id="UP000317422">
    <property type="component" value="Unassembled WGS sequence"/>
</dbReference>
<evidence type="ECO:0000313" key="3">
    <source>
        <dbReference type="EMBL" id="TQN33250.1"/>
    </source>
</evidence>
<feature type="transmembrane region" description="Helical" evidence="1">
    <location>
        <begin position="14"/>
        <end position="30"/>
    </location>
</feature>
<dbReference type="EMBL" id="VFQC01000001">
    <property type="protein sequence ID" value="TQN33250.1"/>
    <property type="molecule type" value="Genomic_DNA"/>
</dbReference>
<dbReference type="GO" id="GO:0080120">
    <property type="term" value="P:CAAX-box protein maturation"/>
    <property type="evidence" value="ECO:0007669"/>
    <property type="project" value="UniProtKB-ARBA"/>
</dbReference>
<dbReference type="InterPro" id="IPR003675">
    <property type="entry name" value="Rce1/LyrA-like_dom"/>
</dbReference>
<dbReference type="AlphaFoldDB" id="A0A543NN43"/>
<keyword evidence="1" id="KW-1133">Transmembrane helix</keyword>
<feature type="transmembrane region" description="Helical" evidence="1">
    <location>
        <begin position="88"/>
        <end position="114"/>
    </location>
</feature>
<name>A0A543NN43_9ACTN</name>
<evidence type="ECO:0000256" key="1">
    <source>
        <dbReference type="SAM" id="Phobius"/>
    </source>
</evidence>
<sequence>MGQVATVQSRRPHLVWRLSAVTALALLVWLGRGWMSDHLYDGLSPLGRHTVNAVVTCLLTVVLVLAARRYLDRRPWSGLRLTGPRAAWWPFTVGALSWLVPAAAGTALCLALGWSGIDVRSSPGEAVGAVALLLVLVLVFEAFPEELLFRGYLHRNLSASVAPWLAVLGQALLFTLFGTTLWVVSSGWDVLVERSVIFFGMAVSIGCLRVITGNVWACVGYHLAFQVVAQFLLGGRYAEVDITGEGALTLATFAAALTAAPAVAALLTRSSENWRTPEPDESPSSV</sequence>
<keyword evidence="4" id="KW-1185">Reference proteome</keyword>
<evidence type="ECO:0000313" key="4">
    <source>
        <dbReference type="Proteomes" id="UP000317422"/>
    </source>
</evidence>
<gene>
    <name evidence="3" type="ORF">FHX37_3255</name>
</gene>
<protein>
    <recommendedName>
        <fullName evidence="2">CAAX prenyl protease 2/Lysostaphin resistance protein A-like domain-containing protein</fullName>
    </recommendedName>
</protein>
<keyword evidence="1" id="KW-0472">Membrane</keyword>
<feature type="domain" description="CAAX prenyl protease 2/Lysostaphin resistance protein A-like" evidence="2">
    <location>
        <begin position="130"/>
        <end position="227"/>
    </location>
</feature>
<feature type="transmembrane region" description="Helical" evidence="1">
    <location>
        <begin position="164"/>
        <end position="184"/>
    </location>
</feature>